<proteinExistence type="predicted"/>
<evidence type="ECO:0000313" key="3">
    <source>
        <dbReference type="Proteomes" id="UP001194696"/>
    </source>
</evidence>
<dbReference type="Proteomes" id="UP001194696">
    <property type="component" value="Unassembled WGS sequence"/>
</dbReference>
<dbReference type="EMBL" id="JAAAIM010000364">
    <property type="protein sequence ID" value="KAG0289147.1"/>
    <property type="molecule type" value="Genomic_DNA"/>
</dbReference>
<sequence length="92" mass="10091">MNQNKGNQSQSLSGMRSSHQQQESKAPAHKQSLQEQRSETPSHAGQSNIEAPMSGTKMCGHVSDCDCSTETAIHASEEHAPRTNVLYNVRKK</sequence>
<protein>
    <submittedName>
        <fullName evidence="2">Uncharacterized protein</fullName>
    </submittedName>
</protein>
<evidence type="ECO:0000313" key="2">
    <source>
        <dbReference type="EMBL" id="KAG0289147.1"/>
    </source>
</evidence>
<feature type="compositionally biased region" description="Polar residues" evidence="1">
    <location>
        <begin position="31"/>
        <end position="49"/>
    </location>
</feature>
<feature type="compositionally biased region" description="Polar residues" evidence="1">
    <location>
        <begin position="1"/>
        <end position="24"/>
    </location>
</feature>
<name>A0ABQ7K1U4_9FUNG</name>
<accession>A0ABQ7K1U4</accession>
<organism evidence="2 3">
    <name type="scientific">Linnemannia gamsii</name>
    <dbReference type="NCBI Taxonomy" id="64522"/>
    <lineage>
        <taxon>Eukaryota</taxon>
        <taxon>Fungi</taxon>
        <taxon>Fungi incertae sedis</taxon>
        <taxon>Mucoromycota</taxon>
        <taxon>Mortierellomycotina</taxon>
        <taxon>Mortierellomycetes</taxon>
        <taxon>Mortierellales</taxon>
        <taxon>Mortierellaceae</taxon>
        <taxon>Linnemannia</taxon>
    </lineage>
</organism>
<reference evidence="2 3" key="1">
    <citation type="journal article" date="2020" name="Fungal Divers.">
        <title>Resolving the Mortierellaceae phylogeny through synthesis of multi-gene phylogenetics and phylogenomics.</title>
        <authorList>
            <person name="Vandepol N."/>
            <person name="Liber J."/>
            <person name="Desiro A."/>
            <person name="Na H."/>
            <person name="Kennedy M."/>
            <person name="Barry K."/>
            <person name="Grigoriev I.V."/>
            <person name="Miller A.N."/>
            <person name="O'Donnell K."/>
            <person name="Stajich J.E."/>
            <person name="Bonito G."/>
        </authorList>
    </citation>
    <scope>NUCLEOTIDE SEQUENCE [LARGE SCALE GENOMIC DNA]</scope>
    <source>
        <strain evidence="2 3">AD045</strain>
    </source>
</reference>
<gene>
    <name evidence="2" type="ORF">BGZ96_007215</name>
</gene>
<feature type="region of interest" description="Disordered" evidence="1">
    <location>
        <begin position="1"/>
        <end position="56"/>
    </location>
</feature>
<comment type="caution">
    <text evidence="2">The sequence shown here is derived from an EMBL/GenBank/DDBJ whole genome shotgun (WGS) entry which is preliminary data.</text>
</comment>
<evidence type="ECO:0000256" key="1">
    <source>
        <dbReference type="SAM" id="MobiDB-lite"/>
    </source>
</evidence>
<keyword evidence="3" id="KW-1185">Reference proteome</keyword>